<dbReference type="AlphaFoldDB" id="A0A0D2G521"/>
<dbReference type="STRING" id="5601.A0A0D2G521"/>
<gene>
    <name evidence="11" type="ORF">PV04_01971</name>
</gene>
<dbReference type="Proteomes" id="UP000054266">
    <property type="component" value="Unassembled WGS sequence"/>
</dbReference>
<dbReference type="Gene3D" id="1.20.120.1770">
    <property type="match status" value="1"/>
</dbReference>
<feature type="transmembrane region" description="Helical" evidence="8">
    <location>
        <begin position="390"/>
        <end position="411"/>
    </location>
</feature>
<evidence type="ECO:0000256" key="3">
    <source>
        <dbReference type="ARBA" id="ARBA00022692"/>
    </source>
</evidence>
<keyword evidence="3 8" id="KW-0812">Transmembrane</keyword>
<evidence type="ECO:0000256" key="2">
    <source>
        <dbReference type="ARBA" id="ARBA00022448"/>
    </source>
</evidence>
<evidence type="ECO:0000256" key="6">
    <source>
        <dbReference type="ARBA" id="ARBA00023136"/>
    </source>
</evidence>
<sequence length="557" mass="61473">MRRFSTPLPAILAVLVAAFTTLAHAYRPVQFVKHTGQSGRADQAFSLVNYYNATTAQSDLYVRMWMFRYGSSNKGWASLGLGPQMKGALMFIIYGDPATDDLTMTVRTVDGHHPPRPLDEMKDFYSGEVPDVEVQSTRFEPYTGEWYSEQLKAKPSHLGVAEFIVRGYEKFTAPELGIHNDSTKQSMIWSSNFKQDFEGDFSYERSIDMHQFGLGFGFLWVDLLNANSEVPFFQTIDEVSDHSGLNEIGEPAAPTDDELKKGDAIIAAQLAGDSTDAAPPADDEASPPATGSDSGSDTTTPGADDGSKVEEPVKTVKQWNIRSFMWHLHGLLLTVAFLFGYPLSIYLLRSPRTSAAGTAFNYHWTINALSSVAVSIGSIIGFMNSRSISIFHQYLGILIVCALATQTVLGWRHHVVFVASGGHKTWMSAVHVWLGRALLPVGMVNVILGLMLRHYGWLTISLCVALAVVEVVVLTLVVGQARNRRPGAMQKGASAPTVDEAEEYFQLTGDDDDDDGFSDDDDEEQQQQRAGLSADERAKREAQRDEQRKKLAKLDRV</sequence>
<keyword evidence="4" id="KW-0249">Electron transport</keyword>
<dbReference type="PANTHER" id="PTHR47797">
    <property type="entry name" value="DEHYDROGENASE, PUTATIVE (AFU_ORTHOLOGUE AFUA_8G05805)-RELATED"/>
    <property type="match status" value="1"/>
</dbReference>
<dbReference type="SUPFAM" id="SSF49344">
    <property type="entry name" value="CBD9-like"/>
    <property type="match status" value="1"/>
</dbReference>
<evidence type="ECO:0000313" key="12">
    <source>
        <dbReference type="Proteomes" id="UP000054266"/>
    </source>
</evidence>
<feature type="compositionally biased region" description="Acidic residues" evidence="7">
    <location>
        <begin position="502"/>
        <end position="525"/>
    </location>
</feature>
<proteinExistence type="predicted"/>
<dbReference type="SMART" id="SM00665">
    <property type="entry name" value="B561"/>
    <property type="match status" value="1"/>
</dbReference>
<dbReference type="PANTHER" id="PTHR47797:SF3">
    <property type="entry name" value="CYTOCHROME B561 DOMAIN-CONTAINING PROTEIN"/>
    <property type="match status" value="1"/>
</dbReference>
<feature type="transmembrane region" description="Helical" evidence="8">
    <location>
        <begin position="324"/>
        <end position="348"/>
    </location>
</feature>
<keyword evidence="5 8" id="KW-1133">Transmembrane helix</keyword>
<protein>
    <recommendedName>
        <fullName evidence="10">Cytochrome b561 domain-containing protein</fullName>
    </recommendedName>
</protein>
<reference evidence="11 12" key="1">
    <citation type="submission" date="2015-01" db="EMBL/GenBank/DDBJ databases">
        <title>The Genome Sequence of Capronia semiimmersa CBS27337.</title>
        <authorList>
            <consortium name="The Broad Institute Genomics Platform"/>
            <person name="Cuomo C."/>
            <person name="de Hoog S."/>
            <person name="Gorbushina A."/>
            <person name="Stielow B."/>
            <person name="Teixiera M."/>
            <person name="Abouelleil A."/>
            <person name="Chapman S.B."/>
            <person name="Priest M."/>
            <person name="Young S.K."/>
            <person name="Wortman J."/>
            <person name="Nusbaum C."/>
            <person name="Birren B."/>
        </authorList>
    </citation>
    <scope>NUCLEOTIDE SEQUENCE [LARGE SCALE GENOMIC DNA]</scope>
    <source>
        <strain evidence="11 12">CBS 27337</strain>
    </source>
</reference>
<dbReference type="PROSITE" id="PS50939">
    <property type="entry name" value="CYTOCHROME_B561"/>
    <property type="match status" value="1"/>
</dbReference>
<evidence type="ECO:0000256" key="5">
    <source>
        <dbReference type="ARBA" id="ARBA00022989"/>
    </source>
</evidence>
<feature type="region of interest" description="Disordered" evidence="7">
    <location>
        <begin position="272"/>
        <end position="311"/>
    </location>
</feature>
<feature type="region of interest" description="Disordered" evidence="7">
    <location>
        <begin position="502"/>
        <end position="557"/>
    </location>
</feature>
<dbReference type="CDD" id="cd08760">
    <property type="entry name" value="Cyt_b561_FRRS1_like"/>
    <property type="match status" value="1"/>
</dbReference>
<dbReference type="GO" id="GO:0016020">
    <property type="term" value="C:membrane"/>
    <property type="evidence" value="ECO:0007669"/>
    <property type="project" value="UniProtKB-SubCell"/>
</dbReference>
<evidence type="ECO:0000256" key="8">
    <source>
        <dbReference type="SAM" id="Phobius"/>
    </source>
</evidence>
<feature type="transmembrane region" description="Helical" evidence="8">
    <location>
        <begin position="360"/>
        <end position="384"/>
    </location>
</feature>
<feature type="transmembrane region" description="Helical" evidence="8">
    <location>
        <begin position="458"/>
        <end position="479"/>
    </location>
</feature>
<evidence type="ECO:0000256" key="1">
    <source>
        <dbReference type="ARBA" id="ARBA00004370"/>
    </source>
</evidence>
<feature type="transmembrane region" description="Helical" evidence="8">
    <location>
        <begin position="432"/>
        <end position="452"/>
    </location>
</feature>
<feature type="compositionally biased region" description="Low complexity" evidence="7">
    <location>
        <begin position="273"/>
        <end position="304"/>
    </location>
</feature>
<dbReference type="Gene3D" id="2.60.40.1210">
    <property type="entry name" value="Cellobiose dehydrogenase, cytochrome domain"/>
    <property type="match status" value="1"/>
</dbReference>
<keyword evidence="9" id="KW-0732">Signal</keyword>
<evidence type="ECO:0000256" key="7">
    <source>
        <dbReference type="SAM" id="MobiDB-lite"/>
    </source>
</evidence>
<keyword evidence="12" id="KW-1185">Reference proteome</keyword>
<keyword evidence="6 8" id="KW-0472">Membrane</keyword>
<accession>A0A0D2G521</accession>
<evidence type="ECO:0000256" key="9">
    <source>
        <dbReference type="SAM" id="SignalP"/>
    </source>
</evidence>
<feature type="chain" id="PRO_5002242369" description="Cytochrome b561 domain-containing protein" evidence="9">
    <location>
        <begin position="26"/>
        <end position="557"/>
    </location>
</feature>
<evidence type="ECO:0000313" key="11">
    <source>
        <dbReference type="EMBL" id="KIW73890.1"/>
    </source>
</evidence>
<evidence type="ECO:0000256" key="4">
    <source>
        <dbReference type="ARBA" id="ARBA00022982"/>
    </source>
</evidence>
<feature type="signal peptide" evidence="9">
    <location>
        <begin position="1"/>
        <end position="25"/>
    </location>
</feature>
<evidence type="ECO:0000259" key="10">
    <source>
        <dbReference type="PROSITE" id="PS50939"/>
    </source>
</evidence>
<name>A0A0D2G521_9EURO</name>
<feature type="compositionally biased region" description="Basic and acidic residues" evidence="7">
    <location>
        <begin position="534"/>
        <end position="557"/>
    </location>
</feature>
<feature type="domain" description="Cytochrome b561" evidence="10">
    <location>
        <begin position="290"/>
        <end position="485"/>
    </location>
</feature>
<keyword evidence="2" id="KW-0813">Transport</keyword>
<dbReference type="InterPro" id="IPR006593">
    <property type="entry name" value="Cyt_b561/ferric_Rdtase_TM"/>
</dbReference>
<dbReference type="HOGENOM" id="CLU_031471_3_0_1"/>
<organism evidence="11 12">
    <name type="scientific">Phialophora macrospora</name>
    <dbReference type="NCBI Taxonomy" id="1851006"/>
    <lineage>
        <taxon>Eukaryota</taxon>
        <taxon>Fungi</taxon>
        <taxon>Dikarya</taxon>
        <taxon>Ascomycota</taxon>
        <taxon>Pezizomycotina</taxon>
        <taxon>Eurotiomycetes</taxon>
        <taxon>Chaetothyriomycetidae</taxon>
        <taxon>Chaetothyriales</taxon>
        <taxon>Herpotrichiellaceae</taxon>
        <taxon>Phialophora</taxon>
    </lineage>
</organism>
<dbReference type="EMBL" id="KN846956">
    <property type="protein sequence ID" value="KIW73890.1"/>
    <property type="molecule type" value="Genomic_DNA"/>
</dbReference>
<comment type="subcellular location">
    <subcellularLocation>
        <location evidence="1">Membrane</location>
    </subcellularLocation>
</comment>